<evidence type="ECO:0000256" key="2">
    <source>
        <dbReference type="ARBA" id="ARBA00022840"/>
    </source>
</evidence>
<dbReference type="PROSITE" id="PS51456">
    <property type="entry name" value="MYOSIN_MOTOR"/>
    <property type="match status" value="1"/>
</dbReference>
<evidence type="ECO:0000256" key="7">
    <source>
        <dbReference type="SAM" id="MobiDB-lite"/>
    </source>
</evidence>
<proteinExistence type="inferred from homology"/>
<dbReference type="GO" id="GO:0007015">
    <property type="term" value="P:actin filament organization"/>
    <property type="evidence" value="ECO:0007669"/>
    <property type="project" value="TreeGrafter"/>
</dbReference>
<dbReference type="GO" id="GO:0000146">
    <property type="term" value="F:microfilament motor activity"/>
    <property type="evidence" value="ECO:0007669"/>
    <property type="project" value="TreeGrafter"/>
</dbReference>
<evidence type="ECO:0000259" key="9">
    <source>
        <dbReference type="PROSITE" id="PS51456"/>
    </source>
</evidence>
<evidence type="ECO:0000259" key="8">
    <source>
        <dbReference type="PROSITE" id="PS51016"/>
    </source>
</evidence>
<dbReference type="GeneID" id="24130311"/>
<dbReference type="Pfam" id="PF00784">
    <property type="entry name" value="MyTH4"/>
    <property type="match status" value="1"/>
</dbReference>
<feature type="region of interest" description="Disordered" evidence="7">
    <location>
        <begin position="229"/>
        <end position="251"/>
    </location>
</feature>
<dbReference type="RefSeq" id="XP_012202432.1">
    <property type="nucleotide sequence ID" value="XM_012347042.1"/>
</dbReference>
<dbReference type="GO" id="GO:0005737">
    <property type="term" value="C:cytoplasm"/>
    <property type="evidence" value="ECO:0007669"/>
    <property type="project" value="TreeGrafter"/>
</dbReference>
<keyword evidence="2 6" id="KW-0067">ATP-binding</keyword>
<dbReference type="PANTHER" id="PTHR13140">
    <property type="entry name" value="MYOSIN"/>
    <property type="match status" value="1"/>
</dbReference>
<dbReference type="PANTHER" id="PTHR13140:SF845">
    <property type="entry name" value="MYOSIN-LIKE PROTEIN"/>
    <property type="match status" value="1"/>
</dbReference>
<dbReference type="Gene3D" id="1.20.58.530">
    <property type="match status" value="1"/>
</dbReference>
<dbReference type="OMA" id="MKQIRDN"/>
<feature type="compositionally biased region" description="Acidic residues" evidence="7">
    <location>
        <begin position="1568"/>
        <end position="1579"/>
    </location>
</feature>
<dbReference type="Gene3D" id="1.20.120.720">
    <property type="entry name" value="Myosin VI head, motor domain, U50 subdomain"/>
    <property type="match status" value="1"/>
</dbReference>
<dbReference type="SMART" id="SM00242">
    <property type="entry name" value="MYSc"/>
    <property type="match status" value="1"/>
</dbReference>
<keyword evidence="4 6" id="KW-0505">Motor protein</keyword>
<dbReference type="SMART" id="SM00139">
    <property type="entry name" value="MyTH4"/>
    <property type="match status" value="1"/>
</dbReference>
<dbReference type="InterPro" id="IPR001609">
    <property type="entry name" value="Myosin_head_motor_dom-like"/>
</dbReference>
<keyword evidence="1 6" id="KW-0547">Nucleotide-binding</keyword>
<accession>A0A067C7Q1</accession>
<evidence type="ECO:0000256" key="1">
    <source>
        <dbReference type="ARBA" id="ARBA00022741"/>
    </source>
</evidence>
<feature type="binding site" evidence="6">
    <location>
        <begin position="204"/>
        <end position="211"/>
    </location>
    <ligand>
        <name>ATP</name>
        <dbReference type="ChEBI" id="CHEBI:30616"/>
    </ligand>
</feature>
<evidence type="ECO:0000256" key="6">
    <source>
        <dbReference type="PROSITE-ProRule" id="PRU00782"/>
    </source>
</evidence>
<name>A0A067C7Q1_SAPPC</name>
<evidence type="ECO:0000313" key="11">
    <source>
        <dbReference type="Proteomes" id="UP000030745"/>
    </source>
</evidence>
<dbReference type="Proteomes" id="UP000030745">
    <property type="component" value="Unassembled WGS sequence"/>
</dbReference>
<organism evidence="10 11">
    <name type="scientific">Saprolegnia parasitica (strain CBS 223.65)</name>
    <dbReference type="NCBI Taxonomy" id="695850"/>
    <lineage>
        <taxon>Eukaryota</taxon>
        <taxon>Sar</taxon>
        <taxon>Stramenopiles</taxon>
        <taxon>Oomycota</taxon>
        <taxon>Saprolegniomycetes</taxon>
        <taxon>Saprolegniales</taxon>
        <taxon>Saprolegniaceae</taxon>
        <taxon>Saprolegnia</taxon>
    </lineage>
</organism>
<evidence type="ECO:0000256" key="3">
    <source>
        <dbReference type="ARBA" id="ARBA00023123"/>
    </source>
</evidence>
<sequence>MEERFRVDSSASSESAEQTMYMERPEQWVWCPDDALVCVPGVIVAQGAEANTLIVHTEDGEERQLDIDEALPVCMDLSLRVSDVAELFLQRPETPPDHADAISARLLGNLTGRNETQAQALEHALLYTLRTRYRDEQIYTECGASVLLSMNPKRPVPLYTPDRIRAYRHRQTLHELPPHLFGLAEDAMRALHESGDDQAIVLLGESGSGKSEAAKLVLQYLCHHEQSRGSIRTKSRSNASEGSASASSSSSSISVHIPVEEQILHAVAVLEAFGHVQLASNANASRVVKLTSVDYDSHGRLLAGSVSTYGLEKARVVQTKERNFHIFHYLLAEASVNPTLSDILDLQDTVLAATSPFTFAAGDIRPSDAIKYQDVVSSLAALRVPSHHVQNMMKVLAVILHLGNVVFVPSTPHDTSENASCVVLESSSPSLIRAASLLEVEASVLDHYFRTRKMVTSNHQSSLKIVSVSQAARARDTFCRNLYEALFNAVVFRMNASLRSKVERYEKSNIMVENRGIHVLDGFGFEMVADPSSSSSSSSSPSSLIDDTMLLVHVQGLETLHAHYWAEKARSFYLSRVFESPASTSPLDPTKYVRLYEGTPAGIYVVLNEHMASKAKQAHDAHFVNKLLVANENIGNPSLQPVLPSSTNKKNYKLQFLVHHSAGSIIYEADDMARRNNKSVSSTAAAILKSSRNSFVKGLVDRYGNSPTHAAAASASAGHVRIAVNFNAIKANQPDTNSVATDLMQQATALFDGLSSMGQHFVVCVNPAQSAAIEVDARYVLRQLRSFQVLALMHASQRNLSVQMTPPHFFARYRHLCGHRNTLESLVRSLTAIGVLEDLTWRIDNNQVWLTLHQRKKLEKVREVCLNANATMLQRNLQRGVYRKLCLRRRSGLLSLRDAMAARDRHGIQQSLAFAKTWVEATAQVRILVAATAMLHQIEEESYLVSLLEDALRMDVKIVLQFALHTVATLSPSWKPEMLKTAHARLRHKTAMDNAMTALRQAMLSSTADPSRLMALLSEQEGRGSDERQLATMVMIRALETKKVKDAVLPAKGSSATAAEWNQCIARAIEFGLGDDLLDMMAASWDAWACLREQGSRGDVTAVEAVLEKAVAKESVTTIDACMGILKEAGCPPSPLLDAAAQLLEKVILKPSLERSQAIELIDFAIEAGHLKLLAAALKRCKAVGMASWDANVKRATQAHAALATTASAPNDDDAWRRLVAKDFDGVRASPDSPAHAIVSALDARAAAIAALHDLPAETQLERAAQLGVLPQFASVAKDFFQRLDAARNVEALLHWTTFLAFRLDHGHEVRQDMLTLLASQTQLVTSLGANNAHAALDAAASITKRLQRALTNRSKLEKLLKAPVNARALAKGIDEASDAGVDAALLSAAHDVLRKLSVAAADETIDETPSSSIVDASHGIAPLEMALYPGLRVRRDENPPPFVWEYRVLDQPVLSGVPAHHSVYIHRCILGYMRDRVMSFREMLAQSILQVGLAHQYLVDEIFAQLVKQLSNNPRRESVRRGWDLLGLCLTCFRPSSSLHPYLVAFLSKDNVSSTTSRRRLETTTTDSDDDHDVDDEPSEVHDNETPLDQRLALLKARGVAQYCLARLEGDSAAEGFLPSLGELQAFELRSPFVASIELLDGTLLTTNFPVSPELSVMNVVQVCAHFCT</sequence>
<keyword evidence="5 6" id="KW-0009">Actin-binding</keyword>
<protein>
    <recommendedName>
        <fullName evidence="12">Myosin motor domain-containing protein</fullName>
    </recommendedName>
</protein>
<dbReference type="GO" id="GO:0051015">
    <property type="term" value="F:actin filament binding"/>
    <property type="evidence" value="ECO:0007669"/>
    <property type="project" value="TreeGrafter"/>
</dbReference>
<feature type="compositionally biased region" description="Low complexity" evidence="7">
    <location>
        <begin position="236"/>
        <end position="251"/>
    </location>
</feature>
<dbReference type="Pfam" id="PF00063">
    <property type="entry name" value="Myosin_head"/>
    <property type="match status" value="2"/>
</dbReference>
<dbReference type="SUPFAM" id="SSF52540">
    <property type="entry name" value="P-loop containing nucleoside triphosphate hydrolases"/>
    <property type="match status" value="1"/>
</dbReference>
<feature type="domain" description="MyTH4" evidence="8">
    <location>
        <begin position="1438"/>
        <end position="1588"/>
    </location>
</feature>
<feature type="region of interest" description="Disordered" evidence="7">
    <location>
        <begin position="1557"/>
        <end position="1587"/>
    </location>
</feature>
<dbReference type="PROSITE" id="PS51016">
    <property type="entry name" value="MYTH4"/>
    <property type="match status" value="1"/>
</dbReference>
<feature type="domain" description="Myosin motor" evidence="9">
    <location>
        <begin position="109"/>
        <end position="863"/>
    </location>
</feature>
<reference evidence="10 11" key="1">
    <citation type="journal article" date="2013" name="PLoS Genet.">
        <title>Distinctive expansion of potential virulence genes in the genome of the oomycete fish pathogen Saprolegnia parasitica.</title>
        <authorList>
            <person name="Jiang R.H."/>
            <person name="de Bruijn I."/>
            <person name="Haas B.J."/>
            <person name="Belmonte R."/>
            <person name="Lobach L."/>
            <person name="Christie J."/>
            <person name="van den Ackerveken G."/>
            <person name="Bottin A."/>
            <person name="Bulone V."/>
            <person name="Diaz-Moreno S.M."/>
            <person name="Dumas B."/>
            <person name="Fan L."/>
            <person name="Gaulin E."/>
            <person name="Govers F."/>
            <person name="Grenville-Briggs L.J."/>
            <person name="Horner N.R."/>
            <person name="Levin J.Z."/>
            <person name="Mammella M."/>
            <person name="Meijer H.J."/>
            <person name="Morris P."/>
            <person name="Nusbaum C."/>
            <person name="Oome S."/>
            <person name="Phillips A.J."/>
            <person name="van Rooyen D."/>
            <person name="Rzeszutek E."/>
            <person name="Saraiva M."/>
            <person name="Secombes C.J."/>
            <person name="Seidl M.F."/>
            <person name="Snel B."/>
            <person name="Stassen J.H."/>
            <person name="Sykes S."/>
            <person name="Tripathy S."/>
            <person name="van den Berg H."/>
            <person name="Vega-Arreguin J.C."/>
            <person name="Wawra S."/>
            <person name="Young S.K."/>
            <person name="Zeng Q."/>
            <person name="Dieguez-Uribeondo J."/>
            <person name="Russ C."/>
            <person name="Tyler B.M."/>
            <person name="van West P."/>
        </authorList>
    </citation>
    <scope>NUCLEOTIDE SEQUENCE [LARGE SCALE GENOMIC DNA]</scope>
    <source>
        <strain evidence="10 11">CBS 223.65</strain>
    </source>
</reference>
<dbReference type="Gene3D" id="3.40.850.10">
    <property type="entry name" value="Kinesin motor domain"/>
    <property type="match status" value="1"/>
</dbReference>
<keyword evidence="11" id="KW-1185">Reference proteome</keyword>
<comment type="caution">
    <text evidence="6">Lacks conserved residue(s) required for the propagation of feature annotation.</text>
</comment>
<dbReference type="KEGG" id="spar:SPRG_08074"/>
<comment type="similarity">
    <text evidence="6">Belongs to the TRAFAC class myosin-kinesin ATPase superfamily. Myosin family.</text>
</comment>
<dbReference type="GO" id="GO:0016459">
    <property type="term" value="C:myosin complex"/>
    <property type="evidence" value="ECO:0007669"/>
    <property type="project" value="UniProtKB-KW"/>
</dbReference>
<evidence type="ECO:0000313" key="10">
    <source>
        <dbReference type="EMBL" id="KDO26784.1"/>
    </source>
</evidence>
<evidence type="ECO:0000256" key="5">
    <source>
        <dbReference type="ARBA" id="ARBA00023203"/>
    </source>
</evidence>
<dbReference type="GO" id="GO:0005524">
    <property type="term" value="F:ATP binding"/>
    <property type="evidence" value="ECO:0007669"/>
    <property type="project" value="UniProtKB-UniRule"/>
</dbReference>
<dbReference type="OrthoDB" id="6108017at2759"/>
<dbReference type="EMBL" id="KK583221">
    <property type="protein sequence ID" value="KDO26784.1"/>
    <property type="molecule type" value="Genomic_DNA"/>
</dbReference>
<dbReference type="PRINTS" id="PR00193">
    <property type="entry name" value="MYOSINHEAVY"/>
</dbReference>
<dbReference type="InterPro" id="IPR027417">
    <property type="entry name" value="P-loop_NTPase"/>
</dbReference>
<dbReference type="Gene3D" id="1.10.10.820">
    <property type="match status" value="1"/>
</dbReference>
<evidence type="ECO:0008006" key="12">
    <source>
        <dbReference type="Google" id="ProtNLM"/>
    </source>
</evidence>
<dbReference type="GO" id="GO:0016020">
    <property type="term" value="C:membrane"/>
    <property type="evidence" value="ECO:0007669"/>
    <property type="project" value="TreeGrafter"/>
</dbReference>
<keyword evidence="3 6" id="KW-0518">Myosin</keyword>
<gene>
    <name evidence="10" type="ORF">SPRG_08074</name>
</gene>
<dbReference type="InterPro" id="IPR000857">
    <property type="entry name" value="MyTH4_dom"/>
</dbReference>
<dbReference type="InterPro" id="IPR038185">
    <property type="entry name" value="MyTH4_dom_sf"/>
</dbReference>
<dbReference type="Gene3D" id="1.25.40.530">
    <property type="entry name" value="MyTH4 domain"/>
    <property type="match status" value="1"/>
</dbReference>
<dbReference type="InterPro" id="IPR036961">
    <property type="entry name" value="Kinesin_motor_dom_sf"/>
</dbReference>
<evidence type="ECO:0000256" key="4">
    <source>
        <dbReference type="ARBA" id="ARBA00023175"/>
    </source>
</evidence>
<dbReference type="VEuPathDB" id="FungiDB:SPRG_08074"/>